<reference evidence="4" key="1">
    <citation type="journal article" date="2014" name="Int. J. Syst. Evol. Microbiol.">
        <title>Complete genome sequence of Corynebacterium casei LMG S-19264T (=DSM 44701T), isolated from a smear-ripened cheese.</title>
        <authorList>
            <consortium name="US DOE Joint Genome Institute (JGI-PGF)"/>
            <person name="Walter F."/>
            <person name="Albersmeier A."/>
            <person name="Kalinowski J."/>
            <person name="Ruckert C."/>
        </authorList>
    </citation>
    <scope>NUCLEOTIDE SEQUENCE</scope>
    <source>
        <strain evidence="4">VKM B-2347</strain>
    </source>
</reference>
<dbReference type="Gene3D" id="3.50.50.60">
    <property type="entry name" value="FAD/NAD(P)-binding domain"/>
    <property type="match status" value="1"/>
</dbReference>
<dbReference type="CDD" id="cd19946">
    <property type="entry name" value="GlpA-like_Fer2_BFD-like"/>
    <property type="match status" value="1"/>
</dbReference>
<dbReference type="SUPFAM" id="SSF51905">
    <property type="entry name" value="FAD/NAD(P)-binding domain"/>
    <property type="match status" value="1"/>
</dbReference>
<protein>
    <submittedName>
        <fullName evidence="4">FAD/NAD(P)-binding oxidoreductase</fullName>
    </submittedName>
</protein>
<dbReference type="Pfam" id="PF04324">
    <property type="entry name" value="Fer2_BFD"/>
    <property type="match status" value="1"/>
</dbReference>
<evidence type="ECO:0000313" key="5">
    <source>
        <dbReference type="Proteomes" id="UP001143372"/>
    </source>
</evidence>
<dbReference type="PANTHER" id="PTHR42720">
    <property type="entry name" value="GLYCEROL-3-PHOSPHATE DEHYDROGENASE"/>
    <property type="match status" value="1"/>
</dbReference>
<dbReference type="InterPro" id="IPR006076">
    <property type="entry name" value="FAD-dep_OxRdtase"/>
</dbReference>
<dbReference type="InterPro" id="IPR052745">
    <property type="entry name" value="G3P_Oxidase/Oxidoreductase"/>
</dbReference>
<evidence type="ECO:0000259" key="3">
    <source>
        <dbReference type="Pfam" id="PF04324"/>
    </source>
</evidence>
<dbReference type="EMBL" id="BSFI01000008">
    <property type="protein sequence ID" value="GLK68322.1"/>
    <property type="molecule type" value="Genomic_DNA"/>
</dbReference>
<keyword evidence="1" id="KW-0560">Oxidoreductase</keyword>
<dbReference type="AlphaFoldDB" id="A0A9W6MVZ8"/>
<evidence type="ECO:0000256" key="1">
    <source>
        <dbReference type="ARBA" id="ARBA00023002"/>
    </source>
</evidence>
<name>A0A9W6MVZ8_9HYPH</name>
<dbReference type="GO" id="GO:0016491">
    <property type="term" value="F:oxidoreductase activity"/>
    <property type="evidence" value="ECO:0007669"/>
    <property type="project" value="UniProtKB-KW"/>
</dbReference>
<accession>A0A9W6MVZ8</accession>
<feature type="domain" description="FAD dependent oxidoreductase" evidence="2">
    <location>
        <begin position="5"/>
        <end position="352"/>
    </location>
</feature>
<reference evidence="4" key="2">
    <citation type="submission" date="2023-01" db="EMBL/GenBank/DDBJ databases">
        <authorList>
            <person name="Sun Q."/>
            <person name="Evtushenko L."/>
        </authorList>
    </citation>
    <scope>NUCLEOTIDE SEQUENCE</scope>
    <source>
        <strain evidence="4">VKM B-2347</strain>
    </source>
</reference>
<keyword evidence="5" id="KW-1185">Reference proteome</keyword>
<dbReference type="InterPro" id="IPR036188">
    <property type="entry name" value="FAD/NAD-bd_sf"/>
</dbReference>
<proteinExistence type="predicted"/>
<dbReference type="SUPFAM" id="SSF54373">
    <property type="entry name" value="FAD-linked reductases, C-terminal domain"/>
    <property type="match status" value="1"/>
</dbReference>
<dbReference type="Gene3D" id="1.10.10.1100">
    <property type="entry name" value="BFD-like [2Fe-2S]-binding domain"/>
    <property type="match status" value="1"/>
</dbReference>
<dbReference type="PANTHER" id="PTHR42720:SF1">
    <property type="entry name" value="GLYCEROL 3-PHOSPHATE OXIDASE"/>
    <property type="match status" value="1"/>
</dbReference>
<dbReference type="InterPro" id="IPR041854">
    <property type="entry name" value="BFD-like_2Fe2S-bd_dom_sf"/>
</dbReference>
<sequence>MPASDVAIIGAGAVGCAMARRFALEGARVLLLEKGADLLSGASKANSAILHTGFDAPAGSVELACMQAGYAEYLEIRDRMNLPLLKTGAMVVAWSDAERAALDGIEDRARTNGVGDVRRLTASEIREREPNLSHGALEALLVPGEHVIDPWSPFLAYLLQAKAHGAEIVFDAEVLGGAFDGDGWTLRTAKGEFHARTIVNCAGLYGDRIERTLLGEASFEIRPRKGQFAVFDKAAAELIRTIVLPVPNERTKGVVLCRTAFGNVLVGPTAEEQEDRERATVEEDALVALLDRAIAMVPALADVDVTAVYAGLRPASEEKGYRIRTLPERNWITVGGIRSTGLTASLGIAAHVFGLYGEMGRRHQPIADPVWPTVANLAEHRLRDWARPGHGDIVCHCELVTQREIAQALEGPLPPGDFGGLKRRTRAGMGRCQGFNCNARLAEMTAGRFAAPLAADEAA</sequence>
<feature type="domain" description="BFD-like [2Fe-2S]-binding" evidence="3">
    <location>
        <begin position="393"/>
        <end position="443"/>
    </location>
</feature>
<dbReference type="InterPro" id="IPR007419">
    <property type="entry name" value="BFD-like_2Fe2S-bd_dom"/>
</dbReference>
<dbReference type="Proteomes" id="UP001143372">
    <property type="component" value="Unassembled WGS sequence"/>
</dbReference>
<evidence type="ECO:0000259" key="2">
    <source>
        <dbReference type="Pfam" id="PF01266"/>
    </source>
</evidence>
<dbReference type="Gene3D" id="3.30.9.10">
    <property type="entry name" value="D-Amino Acid Oxidase, subunit A, domain 2"/>
    <property type="match status" value="1"/>
</dbReference>
<evidence type="ECO:0000313" key="4">
    <source>
        <dbReference type="EMBL" id="GLK68322.1"/>
    </source>
</evidence>
<comment type="caution">
    <text evidence="4">The sequence shown here is derived from an EMBL/GenBank/DDBJ whole genome shotgun (WGS) entry which is preliminary data.</text>
</comment>
<dbReference type="Pfam" id="PF01266">
    <property type="entry name" value="DAO"/>
    <property type="match status" value="1"/>
</dbReference>
<organism evidence="4 5">
    <name type="scientific">Hansschlegelia plantiphila</name>
    <dbReference type="NCBI Taxonomy" id="374655"/>
    <lineage>
        <taxon>Bacteria</taxon>
        <taxon>Pseudomonadati</taxon>
        <taxon>Pseudomonadota</taxon>
        <taxon>Alphaproteobacteria</taxon>
        <taxon>Hyphomicrobiales</taxon>
        <taxon>Methylopilaceae</taxon>
        <taxon>Hansschlegelia</taxon>
    </lineage>
</organism>
<dbReference type="RefSeq" id="WP_271168568.1">
    <property type="nucleotide sequence ID" value="NZ_BSFI01000008.1"/>
</dbReference>
<gene>
    <name evidence="4" type="ORF">GCM10008179_19600</name>
</gene>